<accession>A0A5E4TNH9</accession>
<protein>
    <recommendedName>
        <fullName evidence="3 5">Regulatory protein RecX</fullName>
    </recommendedName>
</protein>
<dbReference type="GO" id="GO:0006282">
    <property type="term" value="P:regulation of DNA repair"/>
    <property type="evidence" value="ECO:0007669"/>
    <property type="project" value="UniProtKB-UniRule"/>
</dbReference>
<comment type="subcellular location">
    <subcellularLocation>
        <location evidence="1 5">Cytoplasm</location>
    </subcellularLocation>
</comment>
<dbReference type="GO" id="GO:0005737">
    <property type="term" value="C:cytoplasm"/>
    <property type="evidence" value="ECO:0007669"/>
    <property type="project" value="UniProtKB-SubCell"/>
</dbReference>
<feature type="compositionally biased region" description="Basic and acidic residues" evidence="6">
    <location>
        <begin position="51"/>
        <end position="65"/>
    </location>
</feature>
<comment type="similarity">
    <text evidence="2 5">Belongs to the RecX family.</text>
</comment>
<dbReference type="PANTHER" id="PTHR33602:SF1">
    <property type="entry name" value="REGULATORY PROTEIN RECX FAMILY PROTEIN"/>
    <property type="match status" value="1"/>
</dbReference>
<organism evidence="9 10">
    <name type="scientific">Pandoraea terrae</name>
    <dbReference type="NCBI Taxonomy" id="1537710"/>
    <lineage>
        <taxon>Bacteria</taxon>
        <taxon>Pseudomonadati</taxon>
        <taxon>Pseudomonadota</taxon>
        <taxon>Betaproteobacteria</taxon>
        <taxon>Burkholderiales</taxon>
        <taxon>Burkholderiaceae</taxon>
        <taxon>Pandoraea</taxon>
    </lineage>
</organism>
<dbReference type="EMBL" id="CABPRZ010000005">
    <property type="protein sequence ID" value="VVD88703.1"/>
    <property type="molecule type" value="Genomic_DNA"/>
</dbReference>
<evidence type="ECO:0000313" key="10">
    <source>
        <dbReference type="Proteomes" id="UP000414233"/>
    </source>
</evidence>
<feature type="domain" description="RecX third three-helical" evidence="7">
    <location>
        <begin position="168"/>
        <end position="213"/>
    </location>
</feature>
<gene>
    <name evidence="5" type="primary">recX</name>
    <name evidence="9" type="ORF">PTE30175_01434</name>
</gene>
<evidence type="ECO:0000256" key="1">
    <source>
        <dbReference type="ARBA" id="ARBA00004496"/>
    </source>
</evidence>
<dbReference type="InterPro" id="IPR036388">
    <property type="entry name" value="WH-like_DNA-bd_sf"/>
</dbReference>
<evidence type="ECO:0000256" key="6">
    <source>
        <dbReference type="SAM" id="MobiDB-lite"/>
    </source>
</evidence>
<dbReference type="Proteomes" id="UP000414233">
    <property type="component" value="Unassembled WGS sequence"/>
</dbReference>
<reference evidence="9 10" key="1">
    <citation type="submission" date="2019-08" db="EMBL/GenBank/DDBJ databases">
        <authorList>
            <person name="Peeters C."/>
        </authorList>
    </citation>
    <scope>NUCLEOTIDE SEQUENCE [LARGE SCALE GENOMIC DNA]</scope>
    <source>
        <strain evidence="9 10">LMG 30175</strain>
    </source>
</reference>
<feature type="compositionally biased region" description="Pro residues" evidence="6">
    <location>
        <begin position="17"/>
        <end position="42"/>
    </location>
</feature>
<evidence type="ECO:0000259" key="8">
    <source>
        <dbReference type="Pfam" id="PF21982"/>
    </source>
</evidence>
<dbReference type="Pfam" id="PF21982">
    <property type="entry name" value="RecX_HTH1"/>
    <property type="match status" value="1"/>
</dbReference>
<comment type="function">
    <text evidence="5">Modulates RecA activity.</text>
</comment>
<keyword evidence="4 5" id="KW-0963">Cytoplasm</keyword>
<feature type="domain" description="RecX first three-helical" evidence="8">
    <location>
        <begin position="80"/>
        <end position="117"/>
    </location>
</feature>
<dbReference type="NCBIfam" id="NF001055">
    <property type="entry name" value="PRK00117.2-5"/>
    <property type="match status" value="1"/>
</dbReference>
<sequence length="223" mass="24696">MISRTRRPSKSSGGAPDSPPDFAPASPPASPPDFAPASPPDFAPASPSDSLYRRSSERRANERTDAVPAKRGKPVLSLKGRALGYLSRREYSRAELRRKLLPHTDDPDEIDRLLDSLERDKYLSNDRFAESVVHRRAQRVGTSRIVGELKQHQVDPAKVAALAEQLRDTELARARAVWQKKFGEVATTPEDRARQMRFLASRGFSHAVIGKVVSGADEFPDDS</sequence>
<dbReference type="InterPro" id="IPR003783">
    <property type="entry name" value="Regulatory_RecX"/>
</dbReference>
<dbReference type="AlphaFoldDB" id="A0A5E4TNH9"/>
<dbReference type="HAMAP" id="MF_01114">
    <property type="entry name" value="RecX"/>
    <property type="match status" value="1"/>
</dbReference>
<feature type="region of interest" description="Disordered" evidence="6">
    <location>
        <begin position="1"/>
        <end position="74"/>
    </location>
</feature>
<dbReference type="InterPro" id="IPR053925">
    <property type="entry name" value="RecX_HTH_3rd"/>
</dbReference>
<name>A0A5E4TNH9_9BURK</name>
<evidence type="ECO:0000313" key="9">
    <source>
        <dbReference type="EMBL" id="VVD88703.1"/>
    </source>
</evidence>
<dbReference type="Pfam" id="PF21981">
    <property type="entry name" value="RecX_HTH3"/>
    <property type="match status" value="1"/>
</dbReference>
<keyword evidence="10" id="KW-1185">Reference proteome</keyword>
<evidence type="ECO:0000256" key="5">
    <source>
        <dbReference type="HAMAP-Rule" id="MF_01114"/>
    </source>
</evidence>
<evidence type="ECO:0000259" key="7">
    <source>
        <dbReference type="Pfam" id="PF21981"/>
    </source>
</evidence>
<dbReference type="InterPro" id="IPR053926">
    <property type="entry name" value="RecX_HTH_1st"/>
</dbReference>
<dbReference type="PANTHER" id="PTHR33602">
    <property type="entry name" value="REGULATORY PROTEIN RECX FAMILY PROTEIN"/>
    <property type="match status" value="1"/>
</dbReference>
<evidence type="ECO:0000256" key="3">
    <source>
        <dbReference type="ARBA" id="ARBA00018111"/>
    </source>
</evidence>
<proteinExistence type="inferred from homology"/>
<evidence type="ECO:0000256" key="2">
    <source>
        <dbReference type="ARBA" id="ARBA00009695"/>
    </source>
</evidence>
<dbReference type="Gene3D" id="1.10.10.10">
    <property type="entry name" value="Winged helix-like DNA-binding domain superfamily/Winged helix DNA-binding domain"/>
    <property type="match status" value="3"/>
</dbReference>
<evidence type="ECO:0000256" key="4">
    <source>
        <dbReference type="ARBA" id="ARBA00022490"/>
    </source>
</evidence>